<organism evidence="2 3">
    <name type="scientific">Chitinophaga pinensis (strain ATCC 43595 / DSM 2588 / LMG 13176 / NBRC 15968 / NCIMB 11800 / UQM 2034)</name>
    <dbReference type="NCBI Taxonomy" id="485918"/>
    <lineage>
        <taxon>Bacteria</taxon>
        <taxon>Pseudomonadati</taxon>
        <taxon>Bacteroidota</taxon>
        <taxon>Chitinophagia</taxon>
        <taxon>Chitinophagales</taxon>
        <taxon>Chitinophagaceae</taxon>
        <taxon>Chitinophaga</taxon>
    </lineage>
</organism>
<name>A0A979GAE8_CHIPD</name>
<gene>
    <name evidence="2" type="ordered locus">Cpin_6266</name>
</gene>
<reference evidence="2 3" key="2">
    <citation type="journal article" date="2010" name="Stand. Genomic Sci.">
        <title>Complete genome sequence of Chitinophaga pinensis type strain (UQM 2034).</title>
        <authorList>
            <person name="Glavina Del Rio T."/>
            <person name="Abt B."/>
            <person name="Spring S."/>
            <person name="Lapidus A."/>
            <person name="Nolan M."/>
            <person name="Tice H."/>
            <person name="Copeland A."/>
            <person name="Cheng J.F."/>
            <person name="Chen F."/>
            <person name="Bruce D."/>
            <person name="Goodwin L."/>
            <person name="Pitluck S."/>
            <person name="Ivanova N."/>
            <person name="Mavromatis K."/>
            <person name="Mikhailova N."/>
            <person name="Pati A."/>
            <person name="Chen A."/>
            <person name="Palaniappan K."/>
            <person name="Land M."/>
            <person name="Hauser L."/>
            <person name="Chang Y.J."/>
            <person name="Jeffries C.D."/>
            <person name="Chain P."/>
            <person name="Saunders E."/>
            <person name="Detter J.C."/>
            <person name="Brettin T."/>
            <person name="Rohde M."/>
            <person name="Goker M."/>
            <person name="Bristow J."/>
            <person name="Eisen J.A."/>
            <person name="Markowitz V."/>
            <person name="Hugenholtz P."/>
            <person name="Kyrpides N.C."/>
            <person name="Klenk H.P."/>
            <person name="Lucas S."/>
        </authorList>
    </citation>
    <scope>NUCLEOTIDE SEQUENCE [LARGE SCALE GENOMIC DNA]</scope>
    <source>
        <strain evidence="3">ATCC 43595 / DSM 2588 / LMG 13176 / NBRC 15968 / NCIMB 11800 / UQM 2034</strain>
    </source>
</reference>
<dbReference type="Pfam" id="PF02129">
    <property type="entry name" value="Peptidase_S15"/>
    <property type="match status" value="1"/>
</dbReference>
<reference evidence="3" key="1">
    <citation type="submission" date="2009-08" db="EMBL/GenBank/DDBJ databases">
        <title>The complete genome of Chitinophaga pinensis DSM 2588.</title>
        <authorList>
            <consortium name="US DOE Joint Genome Institute (JGI-PGF)"/>
            <person name="Lucas S."/>
            <person name="Copeland A."/>
            <person name="Lapidus A."/>
            <person name="Glavina del Rio T."/>
            <person name="Dalin E."/>
            <person name="Tice H."/>
            <person name="Bruce D."/>
            <person name="Goodwin L."/>
            <person name="Pitluck S."/>
            <person name="Kyrpides N."/>
            <person name="Mavromatis K."/>
            <person name="Ivanova N."/>
            <person name="Mikhailova N."/>
            <person name="Sims D."/>
            <person name="Meinche L."/>
            <person name="Brettin T."/>
            <person name="Detter J.C."/>
            <person name="Han C."/>
            <person name="Larimer F."/>
            <person name="Land M."/>
            <person name="Hauser L."/>
            <person name="Markowitz V."/>
            <person name="Cheng J.-F."/>
            <person name="Hugenholtz P."/>
            <person name="Woyke T."/>
            <person name="Wu D."/>
            <person name="Spring S."/>
            <person name="Klenk H.-P."/>
            <person name="Eisen J.A."/>
        </authorList>
    </citation>
    <scope>NUCLEOTIDE SEQUENCE [LARGE SCALE GENOMIC DNA]</scope>
    <source>
        <strain evidence="3">ATCC 43595 / DSM 2588 / LMG 13176 / NBRC 15968 / NCIMB 11800 / UQM 2034</strain>
    </source>
</reference>
<sequence>MLRYLIIICLFITGTVTAQDMNGNWYGVFTTPQGQKQRLQLQLSRGVGYQLKGVLKSPDIAKDDIALDTIWYKNGYLNFAINKISLKYSGNWNSIRSRFEGAFEQVGNKTTLNFSRDDVKDLTVTRFQDPSPNTVYDVEEVKFVDPVDKVLLSGSFSHPGVNAPFPVIVLISGAGQQNRDNEILDHRPFAVLTDYLVKHGIATLRLDDRGIGESTGNYDSSGIFNFAEDVKAAVSWLRKNKLADTAAIGLLGYAEGGAVAQIVAAADSNIAFVINMASPGLDGREAYNRRLVQTALAYGEKEAYVEGYVSSYQRYLNVLALTNHPAERQRKASAELTAIYNHFGDSTNTVGRQHFIETTYAVDTKAEALSLLQYDPAAYLSKIKSPVLAINGSEDIFNEATSNLKGIESGLIKGGNQFVTIRTFAGLNHLFQRCNTCSAEEYATIDETINPAVLEFITRWVQLLY</sequence>
<dbReference type="AlphaFoldDB" id="A0A979GAE8"/>
<proteinExistence type="predicted"/>
<dbReference type="InterPro" id="IPR029058">
    <property type="entry name" value="AB_hydrolase_fold"/>
</dbReference>
<evidence type="ECO:0000259" key="1">
    <source>
        <dbReference type="Pfam" id="PF02129"/>
    </source>
</evidence>
<accession>A0A979GAE8</accession>
<dbReference type="OrthoDB" id="9809549at2"/>
<protein>
    <submittedName>
        <fullName evidence="2">Peptidase S15</fullName>
    </submittedName>
</protein>
<dbReference type="PANTHER" id="PTHR43265">
    <property type="entry name" value="ESTERASE ESTD"/>
    <property type="match status" value="1"/>
</dbReference>
<dbReference type="GO" id="GO:0052689">
    <property type="term" value="F:carboxylic ester hydrolase activity"/>
    <property type="evidence" value="ECO:0007669"/>
    <property type="project" value="TreeGrafter"/>
</dbReference>
<evidence type="ECO:0000313" key="3">
    <source>
        <dbReference type="Proteomes" id="UP000002215"/>
    </source>
</evidence>
<dbReference type="Gene3D" id="3.40.50.1820">
    <property type="entry name" value="alpha/beta hydrolase"/>
    <property type="match status" value="1"/>
</dbReference>
<dbReference type="InterPro" id="IPR000383">
    <property type="entry name" value="Xaa-Pro-like_dom"/>
</dbReference>
<dbReference type="KEGG" id="cpi:Cpin_6266"/>
<dbReference type="InterPro" id="IPR053145">
    <property type="entry name" value="AB_hydrolase_Est10"/>
</dbReference>
<dbReference type="RefSeq" id="WP_012793837.1">
    <property type="nucleotide sequence ID" value="NC_013132.1"/>
</dbReference>
<feature type="domain" description="Xaa-Pro dipeptidyl-peptidase-like" evidence="1">
    <location>
        <begin position="151"/>
        <end position="402"/>
    </location>
</feature>
<dbReference type="EMBL" id="CP001699">
    <property type="protein sequence ID" value="ACU63672.1"/>
    <property type="molecule type" value="Genomic_DNA"/>
</dbReference>
<dbReference type="PANTHER" id="PTHR43265:SF1">
    <property type="entry name" value="ESTERASE ESTD"/>
    <property type="match status" value="1"/>
</dbReference>
<evidence type="ECO:0000313" key="2">
    <source>
        <dbReference type="EMBL" id="ACU63672.1"/>
    </source>
</evidence>
<dbReference type="SUPFAM" id="SSF53474">
    <property type="entry name" value="alpha/beta-Hydrolases"/>
    <property type="match status" value="1"/>
</dbReference>
<dbReference type="Proteomes" id="UP000002215">
    <property type="component" value="Chromosome"/>
</dbReference>